<feature type="compositionally biased region" description="Low complexity" evidence="12">
    <location>
        <begin position="485"/>
        <end position="494"/>
    </location>
</feature>
<feature type="compositionally biased region" description="Polar residues" evidence="12">
    <location>
        <begin position="530"/>
        <end position="542"/>
    </location>
</feature>
<dbReference type="GO" id="GO:0005524">
    <property type="term" value="F:ATP binding"/>
    <property type="evidence" value="ECO:0007669"/>
    <property type="project" value="UniProtKB-KW"/>
</dbReference>
<evidence type="ECO:0000256" key="10">
    <source>
        <dbReference type="ARBA" id="ARBA00049244"/>
    </source>
</evidence>
<feature type="compositionally biased region" description="Pro residues" evidence="12">
    <location>
        <begin position="431"/>
        <end position="444"/>
    </location>
</feature>
<sequence>MSYQVLARKWRPAKFTEMVGQEHVLKALVNALDDDRLHHAYLFTGTRGVGKTSIARLFAKSLNCEKGVSSTPCGECSACREISEGRFVDLIEVDAASRTKVEDTRELMENVQYAPTHGRFKVYLIDEVHMLSTHSFNALLKTLEEPPPHVKFLLATTDPQKLPVTILSRCLQFNLKNMIPERIVEHLCRVLTAETIPYEEPALWLLARAADGSMRDALSLTDQAIAFGAGEVVENDVRAMLGTIDQRLVYRLVENLAAHDARALLTAVDELARYSPDYSAVLGDLISLMHRIALAQIVPDAIDNGLGDRERILDLAGQLTAEDVQLFYQTALMGRKDLPFVPDAREGLEMTLMRMLAFRPVSVSHHGLSQPEGADKTLALESSATTVPETAVTRQRETVAVNAADKTVEPESKHSAPATPASTPLSSAPQPESPPEITAPPSASPPLQQEPPMYDESYLQSGYEEHPGKKSEADFEPRVAAGTAAVTSTGTSAGNPPVDLPWEDNSAQASGLSTRGHISQLAAVPAAEVNRQSAPDSSADISSNKHQERVAMDTRSEPSPSAPAQPAVMADVIEPAANVSQDIAEFNPDQWVLLVELIGLSGMTYSIASNTSLETVDDCWRFHYMHEQKALLNETHIGRIRDSIGHYFNTPVEVEFSLGRYGRETPSQYRDRKRAERLAEAVSSIQNDPVVQSVIERFDARIDLESVQPID</sequence>
<dbReference type="FunFam" id="1.20.272.10:FF:000003">
    <property type="entry name" value="DNA polymerase III subunit gamma/tau"/>
    <property type="match status" value="1"/>
</dbReference>
<comment type="similarity">
    <text evidence="1 11">Belongs to the DnaX/STICHEL family.</text>
</comment>
<evidence type="ECO:0000256" key="1">
    <source>
        <dbReference type="ARBA" id="ARBA00006360"/>
    </source>
</evidence>
<dbReference type="InterPro" id="IPR045085">
    <property type="entry name" value="HLD_clamp_pol_III_gamma_tau"/>
</dbReference>
<dbReference type="PRINTS" id="PR00300">
    <property type="entry name" value="CLPPROTEASEA"/>
</dbReference>
<evidence type="ECO:0000256" key="3">
    <source>
        <dbReference type="ARBA" id="ARBA00022695"/>
    </source>
</evidence>
<dbReference type="FunFam" id="1.10.8.60:FF:000013">
    <property type="entry name" value="DNA polymerase III subunit gamma/tau"/>
    <property type="match status" value="1"/>
</dbReference>
<dbReference type="InterPro" id="IPR021029">
    <property type="entry name" value="DNA_pol_III_tau_dom-5"/>
</dbReference>
<dbReference type="Pfam" id="PF13177">
    <property type="entry name" value="DNA_pol3_delta2"/>
    <property type="match status" value="1"/>
</dbReference>
<feature type="compositionally biased region" description="Polar residues" evidence="12">
    <location>
        <begin position="420"/>
        <end position="430"/>
    </location>
</feature>
<evidence type="ECO:0000256" key="12">
    <source>
        <dbReference type="SAM" id="MobiDB-lite"/>
    </source>
</evidence>
<gene>
    <name evidence="11" type="primary">dnaX</name>
    <name evidence="14" type="ORF">EH243_08660</name>
</gene>
<evidence type="ECO:0000256" key="6">
    <source>
        <dbReference type="ARBA" id="ARBA00022741"/>
    </source>
</evidence>
<feature type="region of interest" description="Disordered" evidence="12">
    <location>
        <begin position="383"/>
        <end position="454"/>
    </location>
</feature>
<feature type="region of interest" description="Disordered" evidence="12">
    <location>
        <begin position="527"/>
        <end position="564"/>
    </location>
</feature>
<dbReference type="Gene3D" id="1.10.8.60">
    <property type="match status" value="1"/>
</dbReference>
<comment type="catalytic activity">
    <reaction evidence="10 11">
        <text>DNA(n) + a 2'-deoxyribonucleoside 5'-triphosphate = DNA(n+1) + diphosphate</text>
        <dbReference type="Rhea" id="RHEA:22508"/>
        <dbReference type="Rhea" id="RHEA-COMP:17339"/>
        <dbReference type="Rhea" id="RHEA-COMP:17340"/>
        <dbReference type="ChEBI" id="CHEBI:33019"/>
        <dbReference type="ChEBI" id="CHEBI:61560"/>
        <dbReference type="ChEBI" id="CHEBI:173112"/>
        <dbReference type="EC" id="2.7.7.7"/>
    </reaction>
</comment>
<keyword evidence="5" id="KW-0479">Metal-binding</keyword>
<accession>A0A430KRP1</accession>
<feature type="compositionally biased region" description="Basic and acidic residues" evidence="12">
    <location>
        <begin position="543"/>
        <end position="556"/>
    </location>
</feature>
<dbReference type="Gene3D" id="3.30.300.150">
    <property type="entry name" value="DNA polymerase III, tau subunit, domain V"/>
    <property type="match status" value="1"/>
</dbReference>
<comment type="function">
    <text evidence="11">DNA polymerase III is a complex, multichain enzyme responsible for most of the replicative synthesis in bacteria. This DNA polymerase also exhibits 3' to 5' exonuclease activity.</text>
</comment>
<name>A0A430KRP1_9GAMM</name>
<evidence type="ECO:0000256" key="4">
    <source>
        <dbReference type="ARBA" id="ARBA00022705"/>
    </source>
</evidence>
<proteinExistence type="inferred from homology"/>
<dbReference type="GO" id="GO:0046872">
    <property type="term" value="F:metal ion binding"/>
    <property type="evidence" value="ECO:0007669"/>
    <property type="project" value="UniProtKB-KW"/>
</dbReference>
<dbReference type="SUPFAM" id="SSF52540">
    <property type="entry name" value="P-loop containing nucleoside triphosphate hydrolases"/>
    <property type="match status" value="1"/>
</dbReference>
<evidence type="ECO:0000256" key="7">
    <source>
        <dbReference type="ARBA" id="ARBA00022833"/>
    </source>
</evidence>
<keyword evidence="8 11" id="KW-0067">ATP-binding</keyword>
<dbReference type="EC" id="2.7.7.7" evidence="11"/>
<dbReference type="NCBIfam" id="NF004046">
    <property type="entry name" value="PRK05563.1"/>
    <property type="match status" value="1"/>
</dbReference>
<evidence type="ECO:0000256" key="8">
    <source>
        <dbReference type="ARBA" id="ARBA00022840"/>
    </source>
</evidence>
<dbReference type="InterPro" id="IPR003593">
    <property type="entry name" value="AAA+_ATPase"/>
</dbReference>
<dbReference type="InterPro" id="IPR038249">
    <property type="entry name" value="PolIII_tau_V_sf"/>
</dbReference>
<keyword evidence="7" id="KW-0862">Zinc</keyword>
<evidence type="ECO:0000313" key="14">
    <source>
        <dbReference type="EMBL" id="RTE66179.1"/>
    </source>
</evidence>
<dbReference type="InterPro" id="IPR022754">
    <property type="entry name" value="DNA_pol_III_gamma-3"/>
</dbReference>
<dbReference type="EMBL" id="RQXW01000006">
    <property type="protein sequence ID" value="RTE66179.1"/>
    <property type="molecule type" value="Genomic_DNA"/>
</dbReference>
<dbReference type="CDD" id="cd00009">
    <property type="entry name" value="AAA"/>
    <property type="match status" value="1"/>
</dbReference>
<dbReference type="NCBIfam" id="TIGR02397">
    <property type="entry name" value="dnaX_nterm"/>
    <property type="match status" value="1"/>
</dbReference>
<dbReference type="NCBIfam" id="NF005942">
    <property type="entry name" value="PRK07994.1"/>
    <property type="match status" value="1"/>
</dbReference>
<dbReference type="SUPFAM" id="SSF48019">
    <property type="entry name" value="post-AAA+ oligomerization domain-like"/>
    <property type="match status" value="1"/>
</dbReference>
<dbReference type="Gene3D" id="3.40.50.300">
    <property type="entry name" value="P-loop containing nucleotide triphosphate hydrolases"/>
    <property type="match status" value="1"/>
</dbReference>
<dbReference type="InterPro" id="IPR008921">
    <property type="entry name" value="DNA_pol3_clamp-load_cplx_C"/>
</dbReference>
<dbReference type="Pfam" id="PF22608">
    <property type="entry name" value="DNAX_ATPase_lid"/>
    <property type="match status" value="1"/>
</dbReference>
<dbReference type="OrthoDB" id="9810148at2"/>
<keyword evidence="2 11" id="KW-0808">Transferase</keyword>
<dbReference type="PANTHER" id="PTHR11669:SF0">
    <property type="entry name" value="PROTEIN STICHEL-LIKE 2"/>
    <property type="match status" value="1"/>
</dbReference>
<feature type="domain" description="AAA+ ATPase" evidence="13">
    <location>
        <begin position="37"/>
        <end position="189"/>
    </location>
</feature>
<keyword evidence="9 11" id="KW-0239">DNA-directed DNA polymerase</keyword>
<keyword evidence="6 11" id="KW-0547">Nucleotide-binding</keyword>
<dbReference type="Proteomes" id="UP000283087">
    <property type="component" value="Unassembled WGS sequence"/>
</dbReference>
<evidence type="ECO:0000256" key="5">
    <source>
        <dbReference type="ARBA" id="ARBA00022723"/>
    </source>
</evidence>
<dbReference type="InterPro" id="IPR050238">
    <property type="entry name" value="DNA_Rep/Repair_Clamp_Loader"/>
</dbReference>
<dbReference type="InterPro" id="IPR001270">
    <property type="entry name" value="ClpA/B"/>
</dbReference>
<dbReference type="GO" id="GO:0003677">
    <property type="term" value="F:DNA binding"/>
    <property type="evidence" value="ECO:0007669"/>
    <property type="project" value="InterPro"/>
</dbReference>
<protein>
    <recommendedName>
        <fullName evidence="11">DNA polymerase III subunit gamma/tau</fullName>
        <ecNumber evidence="11">2.7.7.7</ecNumber>
    </recommendedName>
</protein>
<evidence type="ECO:0000256" key="9">
    <source>
        <dbReference type="ARBA" id="ARBA00022932"/>
    </source>
</evidence>
<organism evidence="14 15">
    <name type="scientific">Amphritea opalescens</name>
    <dbReference type="NCBI Taxonomy" id="2490544"/>
    <lineage>
        <taxon>Bacteria</taxon>
        <taxon>Pseudomonadati</taxon>
        <taxon>Pseudomonadota</taxon>
        <taxon>Gammaproteobacteria</taxon>
        <taxon>Oceanospirillales</taxon>
        <taxon>Oceanospirillaceae</taxon>
        <taxon>Amphritea</taxon>
    </lineage>
</organism>
<dbReference type="GO" id="GO:0003887">
    <property type="term" value="F:DNA-directed DNA polymerase activity"/>
    <property type="evidence" value="ECO:0007669"/>
    <property type="project" value="UniProtKB-KW"/>
</dbReference>
<dbReference type="PANTHER" id="PTHR11669">
    <property type="entry name" value="REPLICATION FACTOR C / DNA POLYMERASE III GAMMA-TAU SUBUNIT"/>
    <property type="match status" value="1"/>
</dbReference>
<dbReference type="SMART" id="SM00382">
    <property type="entry name" value="AAA"/>
    <property type="match status" value="1"/>
</dbReference>
<evidence type="ECO:0000256" key="2">
    <source>
        <dbReference type="ARBA" id="ARBA00022679"/>
    </source>
</evidence>
<dbReference type="GO" id="GO:0006261">
    <property type="term" value="P:DNA-templated DNA replication"/>
    <property type="evidence" value="ECO:0007669"/>
    <property type="project" value="TreeGrafter"/>
</dbReference>
<evidence type="ECO:0000256" key="11">
    <source>
        <dbReference type="RuleBase" id="RU364063"/>
    </source>
</evidence>
<dbReference type="FunFam" id="3.40.50.300:FF:000014">
    <property type="entry name" value="DNA polymerase III subunit gamma/tau"/>
    <property type="match status" value="1"/>
</dbReference>
<keyword evidence="4 11" id="KW-0235">DNA replication</keyword>
<dbReference type="InterPro" id="IPR027417">
    <property type="entry name" value="P-loop_NTPase"/>
</dbReference>
<dbReference type="AlphaFoldDB" id="A0A430KRP1"/>
<keyword evidence="15" id="KW-1185">Reference proteome</keyword>
<dbReference type="CDD" id="cd18137">
    <property type="entry name" value="HLD_clamp_pol_III_gamma_tau"/>
    <property type="match status" value="1"/>
</dbReference>
<dbReference type="Pfam" id="PF12169">
    <property type="entry name" value="DNA_pol3_gamma3"/>
    <property type="match status" value="1"/>
</dbReference>
<dbReference type="InterPro" id="IPR012763">
    <property type="entry name" value="DNA_pol_III_sug/sutau_N"/>
</dbReference>
<dbReference type="GO" id="GO:0009360">
    <property type="term" value="C:DNA polymerase III complex"/>
    <property type="evidence" value="ECO:0007669"/>
    <property type="project" value="InterPro"/>
</dbReference>
<reference evidence="14 15" key="1">
    <citation type="submission" date="2018-11" db="EMBL/GenBank/DDBJ databases">
        <title>The draft genome sequence of Amphritea opalescens ANRC-JH13T.</title>
        <authorList>
            <person name="Fang Z."/>
            <person name="Zhang Y."/>
            <person name="Han X."/>
        </authorList>
    </citation>
    <scope>NUCLEOTIDE SEQUENCE [LARGE SCALE GENOMIC DNA]</scope>
    <source>
        <strain evidence="14 15">ANRC-JH13</strain>
    </source>
</reference>
<keyword evidence="3 11" id="KW-0548">Nucleotidyltransferase</keyword>
<comment type="subunit">
    <text evidence="11">DNA polymerase III contains a core (composed of alpha, epsilon and theta chains) that associates with a tau subunit. This core dimerizes to form the POLIII' complex. PolIII' associates with the gamma complex (composed of gamma, delta, delta', psi and chi chains) and with the beta chain to form the complete DNA polymerase III complex.</text>
</comment>
<dbReference type="RefSeq" id="WP_126158252.1">
    <property type="nucleotide sequence ID" value="NZ_RQXW01000006.1"/>
</dbReference>
<feature type="compositionally biased region" description="Polar residues" evidence="12">
    <location>
        <begin position="505"/>
        <end position="514"/>
    </location>
</feature>
<evidence type="ECO:0000259" key="13">
    <source>
        <dbReference type="SMART" id="SM00382"/>
    </source>
</evidence>
<dbReference type="Gene3D" id="1.20.272.10">
    <property type="match status" value="1"/>
</dbReference>
<evidence type="ECO:0000313" key="15">
    <source>
        <dbReference type="Proteomes" id="UP000283087"/>
    </source>
</evidence>
<feature type="region of interest" description="Disordered" evidence="12">
    <location>
        <begin position="485"/>
        <end position="514"/>
    </location>
</feature>
<comment type="caution">
    <text evidence="14">The sequence shown here is derived from an EMBL/GenBank/DDBJ whole genome shotgun (WGS) entry which is preliminary data.</text>
</comment>
<dbReference type="Pfam" id="PF12170">
    <property type="entry name" value="DNA_pol3_tau_5"/>
    <property type="match status" value="1"/>
</dbReference>